<organism evidence="2 3">
    <name type="scientific">Actinokineospora soli</name>
    <dbReference type="NCBI Taxonomy" id="1048753"/>
    <lineage>
        <taxon>Bacteria</taxon>
        <taxon>Bacillati</taxon>
        <taxon>Actinomycetota</taxon>
        <taxon>Actinomycetes</taxon>
        <taxon>Pseudonocardiales</taxon>
        <taxon>Pseudonocardiaceae</taxon>
        <taxon>Actinokineospora</taxon>
    </lineage>
</organism>
<evidence type="ECO:0000259" key="1">
    <source>
        <dbReference type="Pfam" id="PF13649"/>
    </source>
</evidence>
<dbReference type="CDD" id="cd02440">
    <property type="entry name" value="AdoMet_MTases"/>
    <property type="match status" value="1"/>
</dbReference>
<dbReference type="GO" id="GO:0008168">
    <property type="term" value="F:methyltransferase activity"/>
    <property type="evidence" value="ECO:0007669"/>
    <property type="project" value="UniProtKB-KW"/>
</dbReference>
<reference evidence="3" key="1">
    <citation type="journal article" date="2019" name="Int. J. Syst. Evol. Microbiol.">
        <title>The Global Catalogue of Microorganisms (GCM) 10K type strain sequencing project: providing services to taxonomists for standard genome sequencing and annotation.</title>
        <authorList>
            <consortium name="The Broad Institute Genomics Platform"/>
            <consortium name="The Broad Institute Genome Sequencing Center for Infectious Disease"/>
            <person name="Wu L."/>
            <person name="Ma J."/>
        </authorList>
    </citation>
    <scope>NUCLEOTIDE SEQUENCE [LARGE SCALE GENOMIC DNA]</scope>
    <source>
        <strain evidence="3">JCM 17695</strain>
    </source>
</reference>
<protein>
    <submittedName>
        <fullName evidence="2">SAM-dependent methyltransferase</fullName>
        <ecNumber evidence="2">2.1.1.-</ecNumber>
    </submittedName>
</protein>
<proteinExistence type="predicted"/>
<comment type="caution">
    <text evidence="2">The sequence shown here is derived from an EMBL/GenBank/DDBJ whole genome shotgun (WGS) entry which is preliminary data.</text>
</comment>
<evidence type="ECO:0000313" key="3">
    <source>
        <dbReference type="Proteomes" id="UP001596512"/>
    </source>
</evidence>
<evidence type="ECO:0000313" key="2">
    <source>
        <dbReference type="EMBL" id="MFC7617164.1"/>
    </source>
</evidence>
<dbReference type="Gene3D" id="3.40.50.150">
    <property type="entry name" value="Vaccinia Virus protein VP39"/>
    <property type="match status" value="1"/>
</dbReference>
<dbReference type="InterPro" id="IPR029063">
    <property type="entry name" value="SAM-dependent_MTases_sf"/>
</dbReference>
<dbReference type="InterPro" id="IPR041698">
    <property type="entry name" value="Methyltransf_25"/>
</dbReference>
<accession>A0ABW2TUZ5</accession>
<dbReference type="EC" id="2.1.1.-" evidence="2"/>
<keyword evidence="3" id="KW-1185">Reference proteome</keyword>
<dbReference type="Proteomes" id="UP001596512">
    <property type="component" value="Unassembled WGS sequence"/>
</dbReference>
<dbReference type="GO" id="GO:0032259">
    <property type="term" value="P:methylation"/>
    <property type="evidence" value="ECO:0007669"/>
    <property type="project" value="UniProtKB-KW"/>
</dbReference>
<keyword evidence="2" id="KW-0808">Transferase</keyword>
<dbReference type="PANTHER" id="PTHR43464:SF92">
    <property type="entry name" value="SLR1071 PROTEIN"/>
    <property type="match status" value="1"/>
</dbReference>
<dbReference type="PANTHER" id="PTHR43464">
    <property type="entry name" value="METHYLTRANSFERASE"/>
    <property type="match status" value="1"/>
</dbReference>
<dbReference type="Pfam" id="PF13649">
    <property type="entry name" value="Methyltransf_25"/>
    <property type="match status" value="1"/>
</dbReference>
<gene>
    <name evidence="2" type="ORF">ACFQV2_30815</name>
</gene>
<sequence length="157" mass="16466">MAVPERVAWAVERVAPRPGMRVLEIGFGRGVAVDLLCRAGAVVTGVDRSARMVEVASRRNAEHVAAGVADLRLGTLADVTGSFDAVLAVNVNAFWTAPRDLAPVTAALAPGGVLHLCYEPPTAAQVETIADRIRPALAGFTVQTATRGDRLLCITAR</sequence>
<name>A0ABW2TUZ5_9PSEU</name>
<dbReference type="EMBL" id="JBHTEY010000004">
    <property type="protein sequence ID" value="MFC7617164.1"/>
    <property type="molecule type" value="Genomic_DNA"/>
</dbReference>
<keyword evidence="2" id="KW-0489">Methyltransferase</keyword>
<feature type="domain" description="Methyltransferase" evidence="1">
    <location>
        <begin position="22"/>
        <end position="112"/>
    </location>
</feature>
<dbReference type="SUPFAM" id="SSF53335">
    <property type="entry name" value="S-adenosyl-L-methionine-dependent methyltransferases"/>
    <property type="match status" value="1"/>
</dbReference>